<evidence type="ECO:0000256" key="1">
    <source>
        <dbReference type="ARBA" id="ARBA00006328"/>
    </source>
</evidence>
<dbReference type="InterPro" id="IPR036291">
    <property type="entry name" value="NAD(P)-bd_dom_sf"/>
</dbReference>
<dbReference type="Gene3D" id="3.40.50.720">
    <property type="entry name" value="NAD(P)-binding Rossmann-like Domain"/>
    <property type="match status" value="1"/>
</dbReference>
<reference evidence="4 5" key="1">
    <citation type="submission" date="2023-08" db="EMBL/GenBank/DDBJ databases">
        <title>Black Yeasts Isolated from many extreme environments.</title>
        <authorList>
            <person name="Coleine C."/>
            <person name="Stajich J.E."/>
            <person name="Selbmann L."/>
        </authorList>
    </citation>
    <scope>NUCLEOTIDE SEQUENCE [LARGE SCALE GENOMIC DNA]</scope>
    <source>
        <strain evidence="4 5">CCFEE 5885</strain>
    </source>
</reference>
<dbReference type="Gene3D" id="3.90.25.10">
    <property type="entry name" value="UDP-galactose 4-epimerase, domain 1"/>
    <property type="match status" value="1"/>
</dbReference>
<gene>
    <name evidence="4" type="ORF">LTR24_002001</name>
</gene>
<dbReference type="EMBL" id="JAVRRG010000016">
    <property type="protein sequence ID" value="KAK5097745.1"/>
    <property type="molecule type" value="Genomic_DNA"/>
</dbReference>
<organism evidence="4 5">
    <name type="scientific">Lithohypha guttulata</name>
    <dbReference type="NCBI Taxonomy" id="1690604"/>
    <lineage>
        <taxon>Eukaryota</taxon>
        <taxon>Fungi</taxon>
        <taxon>Dikarya</taxon>
        <taxon>Ascomycota</taxon>
        <taxon>Pezizomycotina</taxon>
        <taxon>Eurotiomycetes</taxon>
        <taxon>Chaetothyriomycetidae</taxon>
        <taxon>Chaetothyriales</taxon>
        <taxon>Trichomeriaceae</taxon>
        <taxon>Lithohypha</taxon>
    </lineage>
</organism>
<feature type="domain" description="NmrA-like" evidence="3">
    <location>
        <begin position="21"/>
        <end position="253"/>
    </location>
</feature>
<evidence type="ECO:0000259" key="3">
    <source>
        <dbReference type="Pfam" id="PF05368"/>
    </source>
</evidence>
<dbReference type="SUPFAM" id="SSF51735">
    <property type="entry name" value="NAD(P)-binding Rossmann-fold domains"/>
    <property type="match status" value="1"/>
</dbReference>
<dbReference type="InterPro" id="IPR051164">
    <property type="entry name" value="NmrA-like_oxidored"/>
</dbReference>
<keyword evidence="5" id="KW-1185">Reference proteome</keyword>
<comment type="similarity">
    <text evidence="1">Belongs to the NmrA-type oxidoreductase family.</text>
</comment>
<dbReference type="PANTHER" id="PTHR42748:SF7">
    <property type="entry name" value="NMRA LIKE REDOX SENSOR 1-RELATED"/>
    <property type="match status" value="1"/>
</dbReference>
<evidence type="ECO:0000313" key="4">
    <source>
        <dbReference type="EMBL" id="KAK5097745.1"/>
    </source>
</evidence>
<comment type="caution">
    <text evidence="4">The sequence shown here is derived from an EMBL/GenBank/DDBJ whole genome shotgun (WGS) entry which is preliminary data.</text>
</comment>
<evidence type="ECO:0000256" key="2">
    <source>
        <dbReference type="ARBA" id="ARBA00022857"/>
    </source>
</evidence>
<keyword evidence="2" id="KW-0521">NADP</keyword>
<protein>
    <recommendedName>
        <fullName evidence="3">NmrA-like domain-containing protein</fullName>
    </recommendedName>
</protein>
<evidence type="ECO:0000313" key="5">
    <source>
        <dbReference type="Proteomes" id="UP001345013"/>
    </source>
</evidence>
<name>A0ABR0KIW4_9EURO</name>
<dbReference type="InterPro" id="IPR008030">
    <property type="entry name" value="NmrA-like"/>
</dbReference>
<dbReference type="PANTHER" id="PTHR42748">
    <property type="entry name" value="NITROGEN METABOLITE REPRESSION PROTEIN NMRA FAMILY MEMBER"/>
    <property type="match status" value="1"/>
</dbReference>
<proteinExistence type="inferred from homology"/>
<dbReference type="Proteomes" id="UP001345013">
    <property type="component" value="Unassembled WGS sequence"/>
</dbReference>
<sequence>MSSAKVHLLERTGPNMSALRRILVTGATGKQGGALIKALTASSPHAFELVALTRNLDSPSAQKLGKQPNVKLLQGDLDDVSAIFRQAGSPFYGVFSVQTPLDHVKEEAQGIALAEAAAKNGVQHFIYTSAERGGPERSDDYATPIPHFISKFNVEQRLKSVAAESKGTLKWTIIRPVAFMENLTPDFFGKVFGSTWRLNKRKMQIVSTNSIGILAADAFNHPERFASKSISFATDSLSYEEANAIFRNKFGRDMPATWDWLCWLVHLAAWKQLGIMFKWIREDGFNADPGEFINQYPGMQNFEQWLEQSSKFTK</sequence>
<accession>A0ABR0KIW4</accession>
<dbReference type="Pfam" id="PF05368">
    <property type="entry name" value="NmrA"/>
    <property type="match status" value="1"/>
</dbReference>